<gene>
    <name evidence="2" type="ORF">SPV1_09328</name>
</gene>
<dbReference type="InParanoid" id="Q0EZZ9"/>
<evidence type="ECO:0000313" key="3">
    <source>
        <dbReference type="Proteomes" id="UP000005297"/>
    </source>
</evidence>
<dbReference type="EMBL" id="AATS01000005">
    <property type="protein sequence ID" value="EAU54885.1"/>
    <property type="molecule type" value="Genomic_DNA"/>
</dbReference>
<accession>Q0EZZ9</accession>
<dbReference type="AlphaFoldDB" id="Q0EZZ9"/>
<dbReference type="Proteomes" id="UP000005297">
    <property type="component" value="Unassembled WGS sequence"/>
</dbReference>
<sequence>MTFELAVQHNHNRWSKRMAYDPDYDLDDLPDEDDDLLWNPDKKRRQNRHWDEDEDEWGDGWDSD</sequence>
<dbReference type="HOGENOM" id="CLU_2862531_0_0_0"/>
<dbReference type="STRING" id="314344.AL013_11360"/>
<feature type="compositionally biased region" description="Acidic residues" evidence="1">
    <location>
        <begin position="52"/>
        <end position="64"/>
    </location>
</feature>
<name>Q0EZZ9_9PROT</name>
<comment type="caution">
    <text evidence="2">The sequence shown here is derived from an EMBL/GenBank/DDBJ whole genome shotgun (WGS) entry which is preliminary data.</text>
</comment>
<reference evidence="2 3" key="1">
    <citation type="submission" date="2006-09" db="EMBL/GenBank/DDBJ databases">
        <authorList>
            <person name="Emerson D."/>
            <person name="Ferriera S."/>
            <person name="Johnson J."/>
            <person name="Kravitz S."/>
            <person name="Halpern A."/>
            <person name="Remington K."/>
            <person name="Beeson K."/>
            <person name="Tran B."/>
            <person name="Rogers Y.-H."/>
            <person name="Friedman R."/>
            <person name="Venter J.C."/>
        </authorList>
    </citation>
    <scope>NUCLEOTIDE SEQUENCE [LARGE SCALE GENOMIC DNA]</scope>
    <source>
        <strain evidence="2 3">PV-1</strain>
    </source>
</reference>
<evidence type="ECO:0000256" key="1">
    <source>
        <dbReference type="SAM" id="MobiDB-lite"/>
    </source>
</evidence>
<evidence type="ECO:0000313" key="2">
    <source>
        <dbReference type="EMBL" id="EAU54885.1"/>
    </source>
</evidence>
<dbReference type="RefSeq" id="WP_009849386.1">
    <property type="nucleotide sequence ID" value="NZ_DS022294.1"/>
</dbReference>
<organism evidence="2 3">
    <name type="scientific">Mariprofundus ferrooxydans PV-1</name>
    <dbReference type="NCBI Taxonomy" id="314345"/>
    <lineage>
        <taxon>Bacteria</taxon>
        <taxon>Pseudomonadati</taxon>
        <taxon>Pseudomonadota</taxon>
        <taxon>Candidatius Mariprofundia</taxon>
        <taxon>Mariprofundales</taxon>
        <taxon>Mariprofundaceae</taxon>
        <taxon>Mariprofundus</taxon>
    </lineage>
</organism>
<proteinExistence type="predicted"/>
<protein>
    <submittedName>
        <fullName evidence="2">Uncharacterized protein</fullName>
    </submittedName>
</protein>
<keyword evidence="3" id="KW-1185">Reference proteome</keyword>
<feature type="region of interest" description="Disordered" evidence="1">
    <location>
        <begin position="29"/>
        <end position="64"/>
    </location>
</feature>